<dbReference type="EMBL" id="MN740997">
    <property type="protein sequence ID" value="QHU22132.1"/>
    <property type="molecule type" value="Genomic_DNA"/>
</dbReference>
<accession>A0A6C0KVY1</accession>
<dbReference type="AlphaFoldDB" id="A0A6C0KVY1"/>
<organism evidence="1">
    <name type="scientific">viral metagenome</name>
    <dbReference type="NCBI Taxonomy" id="1070528"/>
    <lineage>
        <taxon>unclassified sequences</taxon>
        <taxon>metagenomes</taxon>
        <taxon>organismal metagenomes</taxon>
    </lineage>
</organism>
<name>A0A6C0KVY1_9ZZZZ</name>
<reference evidence="1" key="1">
    <citation type="journal article" date="2020" name="Nature">
        <title>Giant virus diversity and host interactions through global metagenomics.</title>
        <authorList>
            <person name="Schulz F."/>
            <person name="Roux S."/>
            <person name="Paez-Espino D."/>
            <person name="Jungbluth S."/>
            <person name="Walsh D.A."/>
            <person name="Denef V.J."/>
            <person name="McMahon K.D."/>
            <person name="Konstantinidis K.T."/>
            <person name="Eloe-Fadrosh E.A."/>
            <person name="Kyrpides N.C."/>
            <person name="Woyke T."/>
        </authorList>
    </citation>
    <scope>NUCLEOTIDE SEQUENCE</scope>
    <source>
        <strain evidence="1">GVMAG-S-3300013286-35</strain>
    </source>
</reference>
<protein>
    <submittedName>
        <fullName evidence="1">Uncharacterized protein</fullName>
    </submittedName>
</protein>
<sequence length="83" mass="9634">MNPILHIILSSVTEKCTSDKMLHAVDMWYVKLLVLPIQRAWRRRPIRSCAYANYVCAECGDADTHLREGLCTVCEYWDKYGDP</sequence>
<proteinExistence type="predicted"/>
<evidence type="ECO:0000313" key="1">
    <source>
        <dbReference type="EMBL" id="QHU22132.1"/>
    </source>
</evidence>